<dbReference type="VEuPathDB" id="FungiDB:MFRU_041g00300"/>
<name>A0A5M9JI99_MONFR</name>
<reference evidence="1 2" key="1">
    <citation type="submission" date="2019-06" db="EMBL/GenBank/DDBJ databases">
        <title>Genome Sequence of the Brown Rot Fungal Pathogen Monilinia fructicola.</title>
        <authorList>
            <person name="De Miccolis Angelini R.M."/>
            <person name="Landi L."/>
            <person name="Abate D."/>
            <person name="Pollastro S."/>
            <person name="Romanazzi G."/>
            <person name="Faretra F."/>
        </authorList>
    </citation>
    <scope>NUCLEOTIDE SEQUENCE [LARGE SCALE GENOMIC DNA]</scope>
    <source>
        <strain evidence="1 2">Mfrc123</strain>
    </source>
</reference>
<dbReference type="Proteomes" id="UP000322873">
    <property type="component" value="Unassembled WGS sequence"/>
</dbReference>
<organism evidence="1 2">
    <name type="scientific">Monilinia fructicola</name>
    <name type="common">Brown rot fungus</name>
    <name type="synonym">Ciboria fructicola</name>
    <dbReference type="NCBI Taxonomy" id="38448"/>
    <lineage>
        <taxon>Eukaryota</taxon>
        <taxon>Fungi</taxon>
        <taxon>Dikarya</taxon>
        <taxon>Ascomycota</taxon>
        <taxon>Pezizomycotina</taxon>
        <taxon>Leotiomycetes</taxon>
        <taxon>Helotiales</taxon>
        <taxon>Sclerotiniaceae</taxon>
        <taxon>Monilinia</taxon>
    </lineage>
</organism>
<protein>
    <submittedName>
        <fullName evidence="1">Uncharacterized protein</fullName>
    </submittedName>
</protein>
<dbReference type="EMBL" id="VICG01000010">
    <property type="protein sequence ID" value="KAA8568083.1"/>
    <property type="molecule type" value="Genomic_DNA"/>
</dbReference>
<proteinExistence type="predicted"/>
<gene>
    <name evidence="1" type="ORF">EYC84_008494</name>
</gene>
<sequence>MSTASGVTETRISTKDSSDRKLKRINSWETKNAIVYDVSSQTLLKTERTAIEADYTCIKIPKRSLSSLRKDNVRISMPFNSTTGSDTIADLKLSSLGLKVAIERYRGNIDEIWVKGTPQYGH</sequence>
<evidence type="ECO:0000313" key="1">
    <source>
        <dbReference type="EMBL" id="KAA8568083.1"/>
    </source>
</evidence>
<comment type="caution">
    <text evidence="1">The sequence shown here is derived from an EMBL/GenBank/DDBJ whole genome shotgun (WGS) entry which is preliminary data.</text>
</comment>
<accession>A0A5M9JI99</accession>
<dbReference type="OrthoDB" id="3478170at2759"/>
<evidence type="ECO:0000313" key="2">
    <source>
        <dbReference type="Proteomes" id="UP000322873"/>
    </source>
</evidence>
<keyword evidence="2" id="KW-1185">Reference proteome</keyword>
<dbReference type="AlphaFoldDB" id="A0A5M9JI99"/>